<dbReference type="InterPro" id="IPR046258">
    <property type="entry name" value="DUF6291"/>
</dbReference>
<sequence length="240" mass="27336">MNKKSFIMYVDHLDVLDYMSDEQGGQLLKAVAAYHRGDEEALEKYLQDPVVQVAFVNIRNAFEANAEKYEAKCKQRQEAGRKGGLQKAENQRKGKKANARKVANSSKSKQNVANQADTVTDTGTGTDTEKVSTSVDINKERYSSEYPKKVELSLPPSSDSSSKTEFECLNEWMPQNTPFVLKLAMQMSEDEYLRLRRTYTKAQIADGLQALNNWKQLPKRRTSVYQSLSDELTRRYGQQK</sequence>
<comment type="caution">
    <text evidence="3">The sequence shown here is derived from an EMBL/GenBank/DDBJ whole genome shotgun (WGS) entry which is preliminary data.</text>
</comment>
<accession>A0A9D2CJD1</accession>
<dbReference type="Pfam" id="PF19808">
    <property type="entry name" value="DUF6291"/>
    <property type="match status" value="1"/>
</dbReference>
<evidence type="ECO:0000256" key="1">
    <source>
        <dbReference type="SAM" id="MobiDB-lite"/>
    </source>
</evidence>
<proteinExistence type="predicted"/>
<evidence type="ECO:0000313" key="4">
    <source>
        <dbReference type="Proteomes" id="UP000886851"/>
    </source>
</evidence>
<feature type="compositionally biased region" description="Low complexity" evidence="1">
    <location>
        <begin position="117"/>
        <end position="126"/>
    </location>
</feature>
<name>A0A9D2CJD1_9BACE</name>
<dbReference type="AlphaFoldDB" id="A0A9D2CJD1"/>
<dbReference type="Proteomes" id="UP000886851">
    <property type="component" value="Unassembled WGS sequence"/>
</dbReference>
<feature type="region of interest" description="Disordered" evidence="1">
    <location>
        <begin position="76"/>
        <end position="139"/>
    </location>
</feature>
<protein>
    <recommendedName>
        <fullName evidence="2">DUF6291 domain-containing protein</fullName>
    </recommendedName>
</protein>
<reference evidence="3" key="2">
    <citation type="submission" date="2021-04" db="EMBL/GenBank/DDBJ databases">
        <authorList>
            <person name="Gilroy R."/>
        </authorList>
    </citation>
    <scope>NUCLEOTIDE SEQUENCE</scope>
    <source>
        <strain evidence="3">Gambia2-208</strain>
    </source>
</reference>
<reference evidence="3" key="1">
    <citation type="journal article" date="2021" name="PeerJ">
        <title>Extensive microbial diversity within the chicken gut microbiome revealed by metagenomics and culture.</title>
        <authorList>
            <person name="Gilroy R."/>
            <person name="Ravi A."/>
            <person name="Getino M."/>
            <person name="Pursley I."/>
            <person name="Horton D.L."/>
            <person name="Alikhan N.F."/>
            <person name="Baker D."/>
            <person name="Gharbi K."/>
            <person name="Hall N."/>
            <person name="Watson M."/>
            <person name="Adriaenssens E.M."/>
            <person name="Foster-Nyarko E."/>
            <person name="Jarju S."/>
            <person name="Secka A."/>
            <person name="Antonio M."/>
            <person name="Oren A."/>
            <person name="Chaudhuri R.R."/>
            <person name="La Ragione R."/>
            <person name="Hildebrand F."/>
            <person name="Pallen M.J."/>
        </authorList>
    </citation>
    <scope>NUCLEOTIDE SEQUENCE</scope>
    <source>
        <strain evidence="3">Gambia2-208</strain>
    </source>
</reference>
<gene>
    <name evidence="3" type="ORF">H9824_03430</name>
</gene>
<evidence type="ECO:0000259" key="2">
    <source>
        <dbReference type="Pfam" id="PF19808"/>
    </source>
</evidence>
<evidence type="ECO:0000313" key="3">
    <source>
        <dbReference type="EMBL" id="HIY87742.1"/>
    </source>
</evidence>
<feature type="compositionally biased region" description="Polar residues" evidence="1">
    <location>
        <begin position="103"/>
        <end position="116"/>
    </location>
</feature>
<dbReference type="EMBL" id="DXCV01000029">
    <property type="protein sequence ID" value="HIY87742.1"/>
    <property type="molecule type" value="Genomic_DNA"/>
</dbReference>
<organism evidence="3 4">
    <name type="scientific">Candidatus Bacteroides pullicola</name>
    <dbReference type="NCBI Taxonomy" id="2838475"/>
    <lineage>
        <taxon>Bacteria</taxon>
        <taxon>Pseudomonadati</taxon>
        <taxon>Bacteroidota</taxon>
        <taxon>Bacteroidia</taxon>
        <taxon>Bacteroidales</taxon>
        <taxon>Bacteroidaceae</taxon>
        <taxon>Bacteroides</taxon>
    </lineage>
</organism>
<feature type="domain" description="DUF6291" evidence="2">
    <location>
        <begin position="5"/>
        <end position="87"/>
    </location>
</feature>